<dbReference type="AlphaFoldDB" id="A0A077ZTR2"/>
<proteinExistence type="predicted"/>
<feature type="region of interest" description="Disordered" evidence="1">
    <location>
        <begin position="217"/>
        <end position="245"/>
    </location>
</feature>
<evidence type="ECO:0000256" key="1">
    <source>
        <dbReference type="SAM" id="MobiDB-lite"/>
    </source>
</evidence>
<sequence length="313" mass="36983">MHRLKINDVQMFDSPLHRQSDQITNPIEITKDQVSEEPTTLLGYLRQYFFDKMTLKDNIFIFTFNQTLLNSSIKQLRQVEKLRVRYIQIDSKHKCVPTDWYLGYDTFAIYTFYQLSGNQGFLRSMMNNRRYAQGPETIESITFYLLGLPIIISLQLTFYSSIHHLNKFVFQFEHLINLLDNGFEHLITVNIREAITRRVEQQIHEVLLQQQLQEELESNEHGDEMNQDDQQIPSQDGNIDNHQSDQQLNNQESLDPQLNNGLKEENQDIVDEGSSVQQSCYYEQRLNNDSEKSLSKLIMVEEDQKRQENVHML</sequence>
<reference evidence="2 3" key="1">
    <citation type="submission" date="2014-06" db="EMBL/GenBank/DDBJ databases">
        <authorList>
            <person name="Swart Estienne"/>
        </authorList>
    </citation>
    <scope>NUCLEOTIDE SEQUENCE [LARGE SCALE GENOMIC DNA]</scope>
    <source>
        <strain evidence="2 3">130c</strain>
    </source>
</reference>
<protein>
    <submittedName>
        <fullName evidence="2">Uncharacterized protein</fullName>
    </submittedName>
</protein>
<keyword evidence="3" id="KW-1185">Reference proteome</keyword>
<accession>A0A077ZTR2</accession>
<dbReference type="InParanoid" id="A0A077ZTR2"/>
<dbReference type="Proteomes" id="UP000039865">
    <property type="component" value="Unassembled WGS sequence"/>
</dbReference>
<organism evidence="2 3">
    <name type="scientific">Stylonychia lemnae</name>
    <name type="common">Ciliate</name>
    <dbReference type="NCBI Taxonomy" id="5949"/>
    <lineage>
        <taxon>Eukaryota</taxon>
        <taxon>Sar</taxon>
        <taxon>Alveolata</taxon>
        <taxon>Ciliophora</taxon>
        <taxon>Intramacronucleata</taxon>
        <taxon>Spirotrichea</taxon>
        <taxon>Stichotrichia</taxon>
        <taxon>Sporadotrichida</taxon>
        <taxon>Oxytrichidae</taxon>
        <taxon>Stylonychinae</taxon>
        <taxon>Stylonychia</taxon>
    </lineage>
</organism>
<dbReference type="EMBL" id="CCKQ01000722">
    <property type="protein sequence ID" value="CDW71816.1"/>
    <property type="molecule type" value="Genomic_DNA"/>
</dbReference>
<name>A0A077ZTR2_STYLE</name>
<feature type="compositionally biased region" description="Polar residues" evidence="1">
    <location>
        <begin position="228"/>
        <end position="245"/>
    </location>
</feature>
<evidence type="ECO:0000313" key="3">
    <source>
        <dbReference type="Proteomes" id="UP000039865"/>
    </source>
</evidence>
<gene>
    <name evidence="2" type="primary">Contig8371.g8926</name>
    <name evidence="2" type="ORF">STYLEM_766</name>
</gene>
<evidence type="ECO:0000313" key="2">
    <source>
        <dbReference type="EMBL" id="CDW71816.1"/>
    </source>
</evidence>